<dbReference type="InterPro" id="IPR041146">
    <property type="entry name" value="IFT81_CH"/>
</dbReference>
<dbReference type="PANTHER" id="PTHR15614:SF2">
    <property type="entry name" value="INTRAFLAGELLAR TRANSPORT PROTEIN 81 HOMOLOG"/>
    <property type="match status" value="1"/>
</dbReference>
<dbReference type="GO" id="GO:0042073">
    <property type="term" value="P:intraciliary transport"/>
    <property type="evidence" value="ECO:0007669"/>
    <property type="project" value="InterPro"/>
</dbReference>
<evidence type="ECO:0000313" key="10">
    <source>
        <dbReference type="Proteomes" id="UP000604046"/>
    </source>
</evidence>
<evidence type="ECO:0000256" key="1">
    <source>
        <dbReference type="ARBA" id="ARBA00004138"/>
    </source>
</evidence>
<reference evidence="9" key="1">
    <citation type="submission" date="2021-02" db="EMBL/GenBank/DDBJ databases">
        <authorList>
            <person name="Dougan E. K."/>
            <person name="Rhodes N."/>
            <person name="Thang M."/>
            <person name="Chan C."/>
        </authorList>
    </citation>
    <scope>NUCLEOTIDE SEQUENCE</scope>
</reference>
<sequence length="710" mass="82419">MAAQLKEIVDRLNAAPFNCDLSLVGFDEKDPFELMEILKKVLVFLDPKHDVDLREEKPDAMYQRISEFLHILGYQCSFDIEFQQGLSLGDKNTVHPILYWLLNNLDALRKRAYLAKFCMNLEVPEEFLREEQVYSVYQNYKELQSQFKATHSHVEQERQGRMNPVDLQREVAQLDAEREQLAQKIQHLKAKTERDEGFATLLEVTSMLRKEQEEEARLAEKLAEQKYQLEQTEQLYIERSARLREMREAQLHEGEGSAEVMLKMLSAEVIKSREALARVRKESEEKMDRLRELDSALSEPPVTKMDIDSLEGEIQAMQNEIHALEEKVNEQNQDSRLAVYKQQANLVAKKKEAVLKDKRMLEDERDSLSKDLSTKEREYEQMKGHKFMKREDFKTYAASLRDKSAKFKLKKAELSELRHEVAVHLCMFHGHLGKEGTSAYRADPAVERPNSGWVYRLIFPVSVFYETCFIPEYGARLVETEQMLEKASVEKSQVDRAKGKTLDEISAIVQKINAQLKEKKNKLAPQIKALRSIRQSFQQVEVKYLDKKGQYDQAKAAVDTDLSKVASDVRQLENEVQEAEQNYHELNMQLLTAESKLQRAQWEARCLRREEGARHSQEYATLSDQYAAEISRLDEQCKDLRKDQKVVKESHEENLKQKRAFVQLEKLIQIKLKVSMQELQNMAEGRYGGIGASRTVMDASTAGVERLVIE</sequence>
<evidence type="ECO:0000256" key="5">
    <source>
        <dbReference type="ARBA" id="ARBA00023273"/>
    </source>
</evidence>
<dbReference type="GO" id="GO:0030992">
    <property type="term" value="C:intraciliary transport particle B"/>
    <property type="evidence" value="ECO:0007669"/>
    <property type="project" value="InterPro"/>
</dbReference>
<feature type="coiled-coil region" evidence="7">
    <location>
        <begin position="171"/>
        <end position="235"/>
    </location>
</feature>
<dbReference type="GO" id="GO:0015631">
    <property type="term" value="F:tubulin binding"/>
    <property type="evidence" value="ECO:0007669"/>
    <property type="project" value="InterPro"/>
</dbReference>
<comment type="caution">
    <text evidence="9">The sequence shown here is derived from an EMBL/GenBank/DDBJ whole genome shotgun (WGS) entry which is preliminary data.</text>
</comment>
<keyword evidence="3 7" id="KW-0175">Coiled coil</keyword>
<dbReference type="Pfam" id="PF18383">
    <property type="entry name" value="IFT81_CH"/>
    <property type="match status" value="1"/>
</dbReference>
<dbReference type="EMBL" id="CAJNDS010002593">
    <property type="protein sequence ID" value="CAE7537988.1"/>
    <property type="molecule type" value="Genomic_DNA"/>
</dbReference>
<comment type="subcellular location">
    <subcellularLocation>
        <location evidence="1">Cell projection</location>
        <location evidence="1">Cilium</location>
    </subcellularLocation>
</comment>
<organism evidence="9 10">
    <name type="scientific">Symbiodinium natans</name>
    <dbReference type="NCBI Taxonomy" id="878477"/>
    <lineage>
        <taxon>Eukaryota</taxon>
        <taxon>Sar</taxon>
        <taxon>Alveolata</taxon>
        <taxon>Dinophyceae</taxon>
        <taxon>Suessiales</taxon>
        <taxon>Symbiodiniaceae</taxon>
        <taxon>Symbiodinium</taxon>
    </lineage>
</organism>
<dbReference type="OrthoDB" id="276029at2759"/>
<keyword evidence="2" id="KW-0970">Cilium biogenesis/degradation</keyword>
<feature type="domain" description="IFT81 calponin homology" evidence="8">
    <location>
        <begin position="4"/>
        <end position="122"/>
    </location>
</feature>
<evidence type="ECO:0000256" key="2">
    <source>
        <dbReference type="ARBA" id="ARBA00022794"/>
    </source>
</evidence>
<name>A0A812TLJ3_9DINO</name>
<dbReference type="AlphaFoldDB" id="A0A812TLJ3"/>
<keyword evidence="4" id="KW-0969">Cilium</keyword>
<accession>A0A812TLJ3</accession>
<keyword evidence="5" id="KW-0966">Cell projection</keyword>
<feature type="coiled-coil region" evidence="7">
    <location>
        <begin position="262"/>
        <end position="378"/>
    </location>
</feature>
<evidence type="ECO:0000313" key="9">
    <source>
        <dbReference type="EMBL" id="CAE7537988.1"/>
    </source>
</evidence>
<evidence type="ECO:0000256" key="3">
    <source>
        <dbReference type="ARBA" id="ARBA00023054"/>
    </source>
</evidence>
<dbReference type="GO" id="GO:0036064">
    <property type="term" value="C:ciliary basal body"/>
    <property type="evidence" value="ECO:0007669"/>
    <property type="project" value="TreeGrafter"/>
</dbReference>
<dbReference type="Gene3D" id="1.10.418.70">
    <property type="entry name" value="Intraflagellar transport protein 81, N-terminal domain"/>
    <property type="match status" value="1"/>
</dbReference>
<dbReference type="PANTHER" id="PTHR15614">
    <property type="entry name" value="INTRAFLAGELLAR TRANSPORT PROTEIN 81 HOMOLOG"/>
    <property type="match status" value="1"/>
</dbReference>
<comment type="similarity">
    <text evidence="6">Belongs to the IFT81 family.</text>
</comment>
<dbReference type="InterPro" id="IPR029600">
    <property type="entry name" value="IFT81"/>
</dbReference>
<evidence type="ECO:0000259" key="8">
    <source>
        <dbReference type="Pfam" id="PF18383"/>
    </source>
</evidence>
<dbReference type="Proteomes" id="UP000604046">
    <property type="component" value="Unassembled WGS sequence"/>
</dbReference>
<gene>
    <name evidence="9" type="primary">Ift81</name>
    <name evidence="9" type="ORF">SNAT2548_LOCUS30160</name>
</gene>
<feature type="coiled-coil region" evidence="7">
    <location>
        <begin position="562"/>
        <end position="643"/>
    </location>
</feature>
<dbReference type="InterPro" id="IPR043016">
    <property type="entry name" value="IFT81_N_sf"/>
</dbReference>
<protein>
    <submittedName>
        <fullName evidence="9">Ift81 protein</fullName>
    </submittedName>
</protein>
<keyword evidence="10" id="KW-1185">Reference proteome</keyword>
<evidence type="ECO:0000256" key="4">
    <source>
        <dbReference type="ARBA" id="ARBA00023069"/>
    </source>
</evidence>
<evidence type="ECO:0000256" key="6">
    <source>
        <dbReference type="ARBA" id="ARBA00043983"/>
    </source>
</evidence>
<dbReference type="GO" id="GO:0060271">
    <property type="term" value="P:cilium assembly"/>
    <property type="evidence" value="ECO:0007669"/>
    <property type="project" value="InterPro"/>
</dbReference>
<evidence type="ECO:0000256" key="7">
    <source>
        <dbReference type="SAM" id="Coils"/>
    </source>
</evidence>
<proteinExistence type="inferred from homology"/>